<dbReference type="GO" id="GO:0016787">
    <property type="term" value="F:hydrolase activity"/>
    <property type="evidence" value="ECO:0007669"/>
    <property type="project" value="UniProtKB-KW"/>
</dbReference>
<sequence>MSVYKRKGTPCEKPPLGVKPKWLHDEHRAEELKGAIGRHLVAGWKVPIEWINEYNSLVKKGSDTLKGKK</sequence>
<organismHost>
    <name type="scientific">Bacillus subtilis</name>
    <dbReference type="NCBI Taxonomy" id="1423"/>
</organismHost>
<keyword evidence="1" id="KW-0378">Hydrolase</keyword>
<reference evidence="1" key="1">
    <citation type="journal article" date="2017" name="Viruses">
        <title>Characterization of Bacillus subtilis Viruses vB_BsuM-Goe2 and vB_BsuM-Goe3.</title>
        <authorList>
            <person name="Willms I.M."/>
            <person name="Hoppert M."/>
            <person name="Hertel R."/>
        </authorList>
    </citation>
    <scope>NUCLEOTIDE SEQUENCE [LARGE SCALE GENOMIC DNA]</scope>
</reference>
<organism evidence="1 2">
    <name type="scientific">Bacillus phage vB_BsuM-Goe3</name>
    <dbReference type="NCBI Taxonomy" id="1933063"/>
    <lineage>
        <taxon>Viruses</taxon>
        <taxon>Duplodnaviria</taxon>
        <taxon>Heunggongvirae</taxon>
        <taxon>Uroviricota</taxon>
        <taxon>Caudoviricetes</taxon>
        <taxon>Herelleviridae</taxon>
        <taxon>Bastillevirinae</taxon>
        <taxon>Grisebachstrassevirus</taxon>
        <taxon>Grisebachstrassevirus goe3</taxon>
    </lineage>
</organism>
<evidence type="ECO:0000313" key="1">
    <source>
        <dbReference type="EMBL" id="APZ82489.1"/>
    </source>
</evidence>
<evidence type="ECO:0000313" key="2">
    <source>
        <dbReference type="Proteomes" id="UP000221795"/>
    </source>
</evidence>
<protein>
    <submittedName>
        <fullName evidence="1">Metal-dependent hydrolase</fullName>
    </submittedName>
</protein>
<accession>A0A217EQZ2</accession>
<proteinExistence type="predicted"/>
<keyword evidence="2" id="KW-1185">Reference proteome</keyword>
<gene>
    <name evidence="1" type="ORF">Goe3_c02300</name>
</gene>
<dbReference type="EMBL" id="KY368640">
    <property type="protein sequence ID" value="APZ82489.1"/>
    <property type="molecule type" value="Genomic_DNA"/>
</dbReference>
<name>A0A217EQZ2_BPGO3</name>
<dbReference type="Proteomes" id="UP000221795">
    <property type="component" value="Segment"/>
</dbReference>